<dbReference type="Pfam" id="PF11278">
    <property type="entry name" value="DUF3079"/>
    <property type="match status" value="1"/>
</dbReference>
<reference evidence="1 2" key="1">
    <citation type="submission" date="2023-01" db="EMBL/GenBank/DDBJ databases">
        <title>Novel species of the genus Vogesella isolated from rivers.</title>
        <authorList>
            <person name="Lu H."/>
        </authorList>
    </citation>
    <scope>NUCLEOTIDE SEQUENCE [LARGE SCALE GENOMIC DNA]</scope>
    <source>
        <strain evidence="1 2">DC21W</strain>
    </source>
</reference>
<name>A0ABT5IVU1_9NEIS</name>
<dbReference type="EMBL" id="JAQQLF010000006">
    <property type="protein sequence ID" value="MDC7716686.1"/>
    <property type="molecule type" value="Genomic_DNA"/>
</dbReference>
<protein>
    <submittedName>
        <fullName evidence="1">DUF3079 domain-containing protein</fullName>
    </submittedName>
</protein>
<dbReference type="RefSeq" id="WP_272751081.1">
    <property type="nucleotide sequence ID" value="NZ_JAQQLF010000006.1"/>
</dbReference>
<dbReference type="InterPro" id="IPR021430">
    <property type="entry name" value="DUF3079"/>
</dbReference>
<gene>
    <name evidence="1" type="ORF">PQU95_05590</name>
</gene>
<keyword evidence="2" id="KW-1185">Reference proteome</keyword>
<organism evidence="1 2">
    <name type="scientific">Vogesella aquatica</name>
    <dbReference type="NCBI Taxonomy" id="2984206"/>
    <lineage>
        <taxon>Bacteria</taxon>
        <taxon>Pseudomonadati</taxon>
        <taxon>Pseudomonadota</taxon>
        <taxon>Betaproteobacteria</taxon>
        <taxon>Neisseriales</taxon>
        <taxon>Chromobacteriaceae</taxon>
        <taxon>Vogesella</taxon>
    </lineage>
</organism>
<evidence type="ECO:0000313" key="1">
    <source>
        <dbReference type="EMBL" id="MDC7716686.1"/>
    </source>
</evidence>
<dbReference type="Proteomes" id="UP001219956">
    <property type="component" value="Unassembled WGS sequence"/>
</dbReference>
<proteinExistence type="predicted"/>
<accession>A0ABT5IVU1</accession>
<comment type="caution">
    <text evidence="1">The sequence shown here is derived from an EMBL/GenBank/DDBJ whole genome shotgun (WGS) entry which is preliminary data.</text>
</comment>
<sequence>MKRRFPLLPAHPERVCWGCDKYCAAHDLQCGNGSGRTQHPVEMLGDDWYLQGDWGFSDDELAAMPAPRQPR</sequence>
<evidence type="ECO:0000313" key="2">
    <source>
        <dbReference type="Proteomes" id="UP001219956"/>
    </source>
</evidence>